<organism evidence="6 7">
    <name type="scientific">[Emmonsia] crescens</name>
    <dbReference type="NCBI Taxonomy" id="73230"/>
    <lineage>
        <taxon>Eukaryota</taxon>
        <taxon>Fungi</taxon>
        <taxon>Dikarya</taxon>
        <taxon>Ascomycota</taxon>
        <taxon>Pezizomycotina</taxon>
        <taxon>Eurotiomycetes</taxon>
        <taxon>Eurotiomycetidae</taxon>
        <taxon>Onygenales</taxon>
        <taxon>Ajellomycetaceae</taxon>
        <taxon>Emergomyces</taxon>
    </lineage>
</organism>
<dbReference type="Pfam" id="PF06094">
    <property type="entry name" value="GGACT"/>
    <property type="match status" value="1"/>
</dbReference>
<evidence type="ECO:0000313" key="6">
    <source>
        <dbReference type="EMBL" id="PGH28437.1"/>
    </source>
</evidence>
<feature type="region of interest" description="Disordered" evidence="4">
    <location>
        <begin position="1"/>
        <end position="44"/>
    </location>
</feature>
<dbReference type="InterPro" id="IPR045038">
    <property type="entry name" value="AIG2-like"/>
</dbReference>
<name>A0A2B7Z6J1_9EURO</name>
<comment type="caution">
    <text evidence="6">The sequence shown here is derived from an EMBL/GenBank/DDBJ whole genome shotgun (WGS) entry which is preliminary data.</text>
</comment>
<dbReference type="PANTHER" id="PTHR31544">
    <property type="entry name" value="AIG2-LIKE PROTEIN D"/>
    <property type="match status" value="1"/>
</dbReference>
<dbReference type="EMBL" id="PDND01000452">
    <property type="protein sequence ID" value="PGH28437.1"/>
    <property type="molecule type" value="Genomic_DNA"/>
</dbReference>
<keyword evidence="2" id="KW-0808">Transferase</keyword>
<dbReference type="GO" id="GO:0016740">
    <property type="term" value="F:transferase activity"/>
    <property type="evidence" value="ECO:0007669"/>
    <property type="project" value="UniProtKB-KW"/>
</dbReference>
<dbReference type="VEuPathDB" id="FungiDB:EMCG_07161"/>
<evidence type="ECO:0000256" key="4">
    <source>
        <dbReference type="SAM" id="MobiDB-lite"/>
    </source>
</evidence>
<feature type="domain" description="Gamma-glutamylcyclotransferase AIG2-like" evidence="5">
    <location>
        <begin position="79"/>
        <end position="179"/>
    </location>
</feature>
<dbReference type="InterPro" id="IPR009288">
    <property type="entry name" value="AIG2-like_dom"/>
</dbReference>
<gene>
    <name evidence="6" type="ORF">GX50_08824</name>
</gene>
<sequence length="219" mass="23672">MRSGCESGASPSPSPPPPPPPPPPPAAALPLPSARSQDVPRSKIPPFKLKVRSAPPSWLHQSLNPPPPIDRIPAPTGIYFFYGTLMDPQMLTEILSLGPYDEPNNPNLRPGYIVGSSCKLWGQYPALVDGPPENIVQGMVCDVQTVEDGEKLAAYETSNYAVKPCFVTYTDGKEPATAFGHTFAFAGDSRELDEGEFDLKIWLRRMGRGEAVDGVETAK</sequence>
<dbReference type="InterPro" id="IPR013024">
    <property type="entry name" value="GGCT-like"/>
</dbReference>
<protein>
    <recommendedName>
        <fullName evidence="3">Putative gamma-glutamylcyclotransferase</fullName>
    </recommendedName>
</protein>
<evidence type="ECO:0000256" key="3">
    <source>
        <dbReference type="ARBA" id="ARBA00030602"/>
    </source>
</evidence>
<dbReference type="AlphaFoldDB" id="A0A2B7Z6J1"/>
<dbReference type="InterPro" id="IPR036568">
    <property type="entry name" value="GGCT-like_sf"/>
</dbReference>
<dbReference type="SUPFAM" id="SSF110857">
    <property type="entry name" value="Gamma-glutamyl cyclotransferase-like"/>
    <property type="match status" value="1"/>
</dbReference>
<dbReference type="Gene3D" id="3.10.490.10">
    <property type="entry name" value="Gamma-glutamyl cyclotransferase-like"/>
    <property type="match status" value="1"/>
</dbReference>
<keyword evidence="7" id="KW-1185">Reference proteome</keyword>
<dbReference type="CDD" id="cd06661">
    <property type="entry name" value="GGCT_like"/>
    <property type="match status" value="1"/>
</dbReference>
<evidence type="ECO:0000256" key="1">
    <source>
        <dbReference type="ARBA" id="ARBA00008861"/>
    </source>
</evidence>
<proteinExistence type="inferred from homology"/>
<evidence type="ECO:0000313" key="7">
    <source>
        <dbReference type="Proteomes" id="UP000226031"/>
    </source>
</evidence>
<accession>A0A2B7Z6J1</accession>
<dbReference type="Proteomes" id="UP000226031">
    <property type="component" value="Unassembled WGS sequence"/>
</dbReference>
<dbReference type="PANTHER" id="PTHR31544:SF4">
    <property type="entry name" value="GAMMA-GLUTAMYLCYCLOTRANSFERASE-RELATED"/>
    <property type="match status" value="1"/>
</dbReference>
<evidence type="ECO:0000259" key="5">
    <source>
        <dbReference type="Pfam" id="PF06094"/>
    </source>
</evidence>
<feature type="compositionally biased region" description="Pro residues" evidence="4">
    <location>
        <begin position="12"/>
        <end position="27"/>
    </location>
</feature>
<reference evidence="6 7" key="1">
    <citation type="submission" date="2017-10" db="EMBL/GenBank/DDBJ databases">
        <title>Comparative genomics in systemic dimorphic fungi from Ajellomycetaceae.</title>
        <authorList>
            <person name="Munoz J.F."/>
            <person name="Mcewen J.G."/>
            <person name="Clay O.K."/>
            <person name="Cuomo C.A."/>
        </authorList>
    </citation>
    <scope>NUCLEOTIDE SEQUENCE [LARGE SCALE GENOMIC DNA]</scope>
    <source>
        <strain evidence="6 7">UAMH4076</strain>
    </source>
</reference>
<evidence type="ECO:0000256" key="2">
    <source>
        <dbReference type="ARBA" id="ARBA00022679"/>
    </source>
</evidence>
<comment type="similarity">
    <text evidence="1">Belongs to the gamma-glutamylcyclotransferase family.</text>
</comment>